<dbReference type="Gene3D" id="3.40.30.10">
    <property type="entry name" value="Glutaredoxin"/>
    <property type="match status" value="1"/>
</dbReference>
<dbReference type="RefSeq" id="WP_373405549.1">
    <property type="nucleotide sequence ID" value="NZ_JBCFQL010000003.1"/>
</dbReference>
<dbReference type="SUPFAM" id="SSF52833">
    <property type="entry name" value="Thioredoxin-like"/>
    <property type="match status" value="1"/>
</dbReference>
<sequence>MIQSIAHALFNSHSYPEYRKLVTDLLREGKSTGNEQSEELTNYSNLNETRMNRLDKTMKISDEYSSKLKSLNNEFIWLVISEGWCGDAAQLLPIFDKMSQAAEGKIDLRIVFRDENLELMDHFLTNKGRAIPKLIVINKETSGALAHWGPRPKGATDLILNYKKEHGVLDETIKTELQLWYLHDKGNTIQAEIMDMMQDLDREIVENE</sequence>
<keyword evidence="2" id="KW-1185">Reference proteome</keyword>
<comment type="caution">
    <text evidence="1">The sequence shown here is derived from an EMBL/GenBank/DDBJ whole genome shotgun (WGS) entry which is preliminary data.</text>
</comment>
<dbReference type="EMBL" id="JBCFQL010000003">
    <property type="protein sequence ID" value="MFA9190544.1"/>
    <property type="molecule type" value="Genomic_DNA"/>
</dbReference>
<name>A0ABV4T973_9FLAO</name>
<protein>
    <submittedName>
        <fullName evidence="1">Thioredoxin family protein</fullName>
    </submittedName>
</protein>
<evidence type="ECO:0000313" key="2">
    <source>
        <dbReference type="Proteomes" id="UP001574169"/>
    </source>
</evidence>
<gene>
    <name evidence="1" type="ORF">AAGV28_04100</name>
</gene>
<organism evidence="1 2">
    <name type="scientific">Flavobacterium zubiriense</name>
    <dbReference type="NCBI Taxonomy" id="3138075"/>
    <lineage>
        <taxon>Bacteria</taxon>
        <taxon>Pseudomonadati</taxon>
        <taxon>Bacteroidota</taxon>
        <taxon>Flavobacteriia</taxon>
        <taxon>Flavobacteriales</taxon>
        <taxon>Flavobacteriaceae</taxon>
        <taxon>Flavobacterium</taxon>
    </lineage>
</organism>
<dbReference type="InterPro" id="IPR036249">
    <property type="entry name" value="Thioredoxin-like_sf"/>
</dbReference>
<proteinExistence type="predicted"/>
<dbReference type="Pfam" id="PF14595">
    <property type="entry name" value="Thioredoxin_9"/>
    <property type="match status" value="1"/>
</dbReference>
<reference evidence="1 2" key="1">
    <citation type="submission" date="2024-04" db="EMBL/GenBank/DDBJ databases">
        <title>New Clade of Flavobacterium.</title>
        <authorList>
            <person name="Matos L."/>
            <person name="Proenca D.N."/>
            <person name="Fransisco R.M."/>
            <person name="Chung A.P."/>
            <person name="Maccario L."/>
            <person name="Sorensen S.J."/>
            <person name="Morais P.V."/>
        </authorList>
    </citation>
    <scope>NUCLEOTIDE SEQUENCE [LARGE SCALE GENOMIC DNA]</scope>
    <source>
        <strain evidence="1 2">FZUC8N2.13</strain>
    </source>
</reference>
<evidence type="ECO:0000313" key="1">
    <source>
        <dbReference type="EMBL" id="MFA9190544.1"/>
    </source>
</evidence>
<dbReference type="Proteomes" id="UP001574169">
    <property type="component" value="Unassembled WGS sequence"/>
</dbReference>
<accession>A0ABV4T973</accession>